<protein>
    <submittedName>
        <fullName evidence="3">Helix-turn-helix transcriptional regulator</fullName>
    </submittedName>
</protein>
<dbReference type="InterPro" id="IPR010982">
    <property type="entry name" value="Lambda_DNA-bd_dom_sf"/>
</dbReference>
<dbReference type="Pfam" id="PF13560">
    <property type="entry name" value="HTH_31"/>
    <property type="match status" value="1"/>
</dbReference>
<keyword evidence="4" id="KW-1185">Reference proteome</keyword>
<dbReference type="PROSITE" id="PS50943">
    <property type="entry name" value="HTH_CROC1"/>
    <property type="match status" value="1"/>
</dbReference>
<dbReference type="CDD" id="cd00093">
    <property type="entry name" value="HTH_XRE"/>
    <property type="match status" value="1"/>
</dbReference>
<sequence>MGTQGAGGHPRRRGSELGDALRRWRERVPPAAVGLPAGRTRRTPGLRREELALLAGISAEYVVRLEQGRATSPSAQVLGALARALRLSGAERSLLFALAGQPEPADGRLRSRLTPGVRRLLDQMPGTPVGVYDAAWTLLAWNRLHAALTGDPSALPVRERNVVWQHFTGPPGRVRHTFEQQARFETAVVSDLRAARARHPADAALRGLVADLRRTSPRFAALWDAHEVSGHTRHTKTVHHPEVGPLDLDCDILTDPEGDLRVVILTAAPGSDAAGRLDLLHVIGTQRMTEPRTGTDRLTGDGPVSHR</sequence>
<evidence type="ECO:0000256" key="1">
    <source>
        <dbReference type="SAM" id="MobiDB-lite"/>
    </source>
</evidence>
<evidence type="ECO:0000259" key="2">
    <source>
        <dbReference type="PROSITE" id="PS50943"/>
    </source>
</evidence>
<organism evidence="3 4">
    <name type="scientific">Streptomyces glaucosporus</name>
    <dbReference type="NCBI Taxonomy" id="284044"/>
    <lineage>
        <taxon>Bacteria</taxon>
        <taxon>Bacillati</taxon>
        <taxon>Actinomycetota</taxon>
        <taxon>Actinomycetes</taxon>
        <taxon>Kitasatosporales</taxon>
        <taxon>Streptomycetaceae</taxon>
        <taxon>Streptomyces</taxon>
    </lineage>
</organism>
<accession>A0ABP5V299</accession>
<dbReference type="InterPro" id="IPR041413">
    <property type="entry name" value="MLTR_LBD"/>
</dbReference>
<dbReference type="SUPFAM" id="SSF47413">
    <property type="entry name" value="lambda repressor-like DNA-binding domains"/>
    <property type="match status" value="1"/>
</dbReference>
<dbReference type="PANTHER" id="PTHR35010:SF2">
    <property type="entry name" value="BLL4672 PROTEIN"/>
    <property type="match status" value="1"/>
</dbReference>
<dbReference type="Pfam" id="PF17765">
    <property type="entry name" value="MLTR_LBD"/>
    <property type="match status" value="1"/>
</dbReference>
<dbReference type="RefSeq" id="WP_344629983.1">
    <property type="nucleotide sequence ID" value="NZ_BAAATJ010000004.1"/>
</dbReference>
<comment type="caution">
    <text evidence="3">The sequence shown here is derived from an EMBL/GenBank/DDBJ whole genome shotgun (WGS) entry which is preliminary data.</text>
</comment>
<gene>
    <name evidence="3" type="ORF">GCM10010420_14010</name>
</gene>
<evidence type="ECO:0000313" key="4">
    <source>
        <dbReference type="Proteomes" id="UP001500058"/>
    </source>
</evidence>
<dbReference type="Gene3D" id="1.10.260.40">
    <property type="entry name" value="lambda repressor-like DNA-binding domains"/>
    <property type="match status" value="1"/>
</dbReference>
<dbReference type="EMBL" id="BAAATJ010000004">
    <property type="protein sequence ID" value="GAA2391161.1"/>
    <property type="molecule type" value="Genomic_DNA"/>
</dbReference>
<evidence type="ECO:0000313" key="3">
    <source>
        <dbReference type="EMBL" id="GAA2391161.1"/>
    </source>
</evidence>
<feature type="region of interest" description="Disordered" evidence="1">
    <location>
        <begin position="288"/>
        <end position="307"/>
    </location>
</feature>
<dbReference type="InterPro" id="IPR001387">
    <property type="entry name" value="Cro/C1-type_HTH"/>
</dbReference>
<dbReference type="SMART" id="SM00530">
    <property type="entry name" value="HTH_XRE"/>
    <property type="match status" value="1"/>
</dbReference>
<name>A0ABP5V299_9ACTN</name>
<feature type="domain" description="HTH cro/C1-type" evidence="2">
    <location>
        <begin position="45"/>
        <end position="92"/>
    </location>
</feature>
<feature type="compositionally biased region" description="Basic and acidic residues" evidence="1">
    <location>
        <begin position="289"/>
        <end position="299"/>
    </location>
</feature>
<reference evidence="4" key="1">
    <citation type="journal article" date="2019" name="Int. J. Syst. Evol. Microbiol.">
        <title>The Global Catalogue of Microorganisms (GCM) 10K type strain sequencing project: providing services to taxonomists for standard genome sequencing and annotation.</title>
        <authorList>
            <consortium name="The Broad Institute Genomics Platform"/>
            <consortium name="The Broad Institute Genome Sequencing Center for Infectious Disease"/>
            <person name="Wu L."/>
            <person name="Ma J."/>
        </authorList>
    </citation>
    <scope>NUCLEOTIDE SEQUENCE [LARGE SCALE GENOMIC DNA]</scope>
    <source>
        <strain evidence="4">JCM 6921</strain>
    </source>
</reference>
<proteinExistence type="predicted"/>
<dbReference type="PANTHER" id="PTHR35010">
    <property type="entry name" value="BLL4672 PROTEIN-RELATED"/>
    <property type="match status" value="1"/>
</dbReference>
<dbReference type="Proteomes" id="UP001500058">
    <property type="component" value="Unassembled WGS sequence"/>
</dbReference>
<dbReference type="Gene3D" id="3.30.450.180">
    <property type="match status" value="1"/>
</dbReference>